<evidence type="ECO:0000313" key="2">
    <source>
        <dbReference type="EMBL" id="ENU99169.1"/>
    </source>
</evidence>
<sequence length="366" mass="42741">MANAERINIDKISLGLSAAMLFDLKTMIQPFTALSPQQKKLDRLIDKIEQQKLELKQWQQAEEDLQQYTHKTFMPVYHELHGVLFEQLEQLWKHLQETDFTKAELVVLDEKIQYLADYLQDSQAMSAQEANKVNEIFTYYQQRAEHAQFRKSQKKTNELERFFKNENVPDPADAEGFEEWASDHFQQIRKQAKLKRQQEKQGQAAAMAEQSVRSVYLKIAAAIHPDREANDVKKIKKTELLQRANEAYAEQDLFALLKMQLQIEQDRDPSQKSLSAEQVKLYQLALDAQSQKLQEQIDALINRLVWSSKTRIAVKKAKGKVQIADLYKQIDEDTSAIKQQIKVEKERLMYIKKVSGLEMFLRHGML</sequence>
<comment type="caution">
    <text evidence="2">The sequence shown here is derived from an EMBL/GenBank/DDBJ whole genome shotgun (WGS) entry which is preliminary data.</text>
</comment>
<feature type="coiled-coil region" evidence="1">
    <location>
        <begin position="41"/>
        <end position="68"/>
    </location>
</feature>
<evidence type="ECO:0000256" key="1">
    <source>
        <dbReference type="SAM" id="Coils"/>
    </source>
</evidence>
<organism evidence="2 3">
    <name type="scientific">Acinetobacter variabilis</name>
    <dbReference type="NCBI Taxonomy" id="70346"/>
    <lineage>
        <taxon>Bacteria</taxon>
        <taxon>Pseudomonadati</taxon>
        <taxon>Pseudomonadota</taxon>
        <taxon>Gammaproteobacteria</taxon>
        <taxon>Moraxellales</taxon>
        <taxon>Moraxellaceae</taxon>
        <taxon>Acinetobacter</taxon>
    </lineage>
</organism>
<keyword evidence="3" id="KW-1185">Reference proteome</keyword>
<keyword evidence="1" id="KW-0175">Coiled coil</keyword>
<gene>
    <name evidence="2" type="ORF">F969_01836</name>
</gene>
<proteinExistence type="predicted"/>
<evidence type="ECO:0000313" key="3">
    <source>
        <dbReference type="Proteomes" id="UP000013070"/>
    </source>
</evidence>
<reference evidence="2 3" key="1">
    <citation type="submission" date="2013-02" db="EMBL/GenBank/DDBJ databases">
        <title>The Genome Sequence of Acinetobacter sp. NIPH 899.</title>
        <authorList>
            <consortium name="The Broad Institute Genome Sequencing Platform"/>
            <consortium name="The Broad Institute Genome Sequencing Center for Infectious Disease"/>
            <person name="Cerqueira G."/>
            <person name="Feldgarden M."/>
            <person name="Courvalin P."/>
            <person name="Perichon B."/>
            <person name="Grillot-Courvalin C."/>
            <person name="Clermont D."/>
            <person name="Rocha E."/>
            <person name="Yoon E.-J."/>
            <person name="Nemec A."/>
            <person name="Walker B."/>
            <person name="Young S.K."/>
            <person name="Zeng Q."/>
            <person name="Gargeya S."/>
            <person name="Fitzgerald M."/>
            <person name="Haas B."/>
            <person name="Abouelleil A."/>
            <person name="Alvarado L."/>
            <person name="Arachchi H.M."/>
            <person name="Berlin A.M."/>
            <person name="Chapman S.B."/>
            <person name="Dewar J."/>
            <person name="Goldberg J."/>
            <person name="Griggs A."/>
            <person name="Gujja S."/>
            <person name="Hansen M."/>
            <person name="Howarth C."/>
            <person name="Imamovic A."/>
            <person name="Larimer J."/>
            <person name="McCowan C."/>
            <person name="Murphy C."/>
            <person name="Neiman D."/>
            <person name="Pearson M."/>
            <person name="Priest M."/>
            <person name="Roberts A."/>
            <person name="Saif S."/>
            <person name="Shea T."/>
            <person name="Sisk P."/>
            <person name="Sykes S."/>
            <person name="Wortman J."/>
            <person name="Nusbaum C."/>
            <person name="Birren B."/>
        </authorList>
    </citation>
    <scope>NUCLEOTIDE SEQUENCE [LARGE SCALE GENOMIC DNA]</scope>
    <source>
        <strain evidence="2 3">NIPH 899</strain>
    </source>
</reference>
<dbReference type="EMBL" id="APPE01000054">
    <property type="protein sequence ID" value="ENU99169.1"/>
    <property type="molecule type" value="Genomic_DNA"/>
</dbReference>
<dbReference type="Proteomes" id="UP000013070">
    <property type="component" value="Unassembled WGS sequence"/>
</dbReference>
<dbReference type="eggNOG" id="COG0484">
    <property type="taxonomic scope" value="Bacteria"/>
</dbReference>
<name>N8WW88_9GAMM</name>
<accession>N8WW88</accession>
<dbReference type="HOGENOM" id="CLU_070252_0_0_6"/>
<dbReference type="PATRIC" id="fig|1217710.3.peg.1736"/>
<protein>
    <recommendedName>
        <fullName evidence="4">J domain-containing protein</fullName>
    </recommendedName>
</protein>
<evidence type="ECO:0008006" key="4">
    <source>
        <dbReference type="Google" id="ProtNLM"/>
    </source>
</evidence>
<dbReference type="AlphaFoldDB" id="N8WW88"/>